<evidence type="ECO:0000256" key="1">
    <source>
        <dbReference type="ARBA" id="ARBA00023015"/>
    </source>
</evidence>
<keyword evidence="4" id="KW-0539">Nucleus</keyword>
<name>A0A2T5LVX2_9EURO</name>
<comment type="caution">
    <text evidence="6">The sequence shown here is derived from an EMBL/GenBank/DDBJ whole genome shotgun (WGS) entry which is preliminary data.</text>
</comment>
<dbReference type="OrthoDB" id="5429770at2759"/>
<accession>A0A2T5LVX2</accession>
<reference evidence="6 7" key="1">
    <citation type="journal article" date="2018" name="Proc. Natl. Acad. Sci. U.S.A.">
        <title>Linking secondary metabolites to gene clusters through genome sequencing of six diverse Aspergillus species.</title>
        <authorList>
            <person name="Kaerboelling I."/>
            <person name="Vesth T.C."/>
            <person name="Frisvad J.C."/>
            <person name="Nybo J.L."/>
            <person name="Theobald S."/>
            <person name="Kuo A."/>
            <person name="Bowyer P."/>
            <person name="Matsuda Y."/>
            <person name="Mondo S."/>
            <person name="Lyhne E.K."/>
            <person name="Kogle M.E."/>
            <person name="Clum A."/>
            <person name="Lipzen A."/>
            <person name="Salamov A."/>
            <person name="Ngan C.Y."/>
            <person name="Daum C."/>
            <person name="Chiniquy J."/>
            <person name="Barry K."/>
            <person name="LaButti K."/>
            <person name="Haridas S."/>
            <person name="Simmons B.A."/>
            <person name="Magnuson J.K."/>
            <person name="Mortensen U.H."/>
            <person name="Larsen T.O."/>
            <person name="Grigoriev I.V."/>
            <person name="Baker S.E."/>
            <person name="Andersen M.R."/>
        </authorList>
    </citation>
    <scope>NUCLEOTIDE SEQUENCE [LARGE SCALE GENOMIC DNA]</scope>
    <source>
        <strain evidence="6 7">IBT 24754</strain>
    </source>
</reference>
<dbReference type="GO" id="GO:0008270">
    <property type="term" value="F:zinc ion binding"/>
    <property type="evidence" value="ECO:0007669"/>
    <property type="project" value="InterPro"/>
</dbReference>
<dbReference type="Gene3D" id="4.10.240.10">
    <property type="entry name" value="Zn(2)-C6 fungal-type DNA-binding domain"/>
    <property type="match status" value="1"/>
</dbReference>
<sequence>MVYYGALSKGCQQCRQRKIKCDEGKPGCLKCAKSNRKCPGYRDLKEILFRDESSRIIGKARRVARSDMPCDQKTACYYGPNLLQVYHRGLPMSYALSQDPNTLAGNFFFARYNSFSGPPYCPEPDWLAQSYLEESPSNAIREAIEAVGLAAMSNISYAPDIAYKANQQYCRALVAMNQALDDPGTAIADASLMCVILLGLFEVVKSNESSRSNYWATHTGGALALLKLRGHEQFTRERGAQLFIQIRSQILLACMERNIAVPPALVETTCNFQTSTVRKLWKSRSVASPGSICEISFRLVNLQAAMAGGKITDPTVVTNKALDIDHDLQLWEASAPATWGFSVVDAAEAEAGSFLAGKRHVYSSLWVGEGWNNWRALRIVVNQLILRNERAQAEPDSNRLSRSRSIVCQLSTELCMSTSGFIGSPHILSLIQPLYLVSTETLNPQALRFFAAEQLHQIGVSMGVGQAARLAAVAFQRLKARDPPLSLHFTEKQHTPHGSKENSGEIGMVEQQYWEDKAVFIAEDNGSNVNIPKTFE</sequence>
<keyword evidence="3" id="KW-0804">Transcription</keyword>
<dbReference type="PANTHER" id="PTHR38791:SF5">
    <property type="entry name" value="TRANSCRIPTION FACTOR DBAG-RELATED"/>
    <property type="match status" value="1"/>
</dbReference>
<dbReference type="InterPro" id="IPR001138">
    <property type="entry name" value="Zn2Cys6_DnaBD"/>
</dbReference>
<dbReference type="PROSITE" id="PS00463">
    <property type="entry name" value="ZN2_CY6_FUNGAL_1"/>
    <property type="match status" value="1"/>
</dbReference>
<evidence type="ECO:0000259" key="5">
    <source>
        <dbReference type="PROSITE" id="PS50048"/>
    </source>
</evidence>
<evidence type="ECO:0000256" key="2">
    <source>
        <dbReference type="ARBA" id="ARBA00023125"/>
    </source>
</evidence>
<dbReference type="VEuPathDB" id="FungiDB:P175DRAFT_0558608"/>
<dbReference type="CDD" id="cd00067">
    <property type="entry name" value="GAL4"/>
    <property type="match status" value="1"/>
</dbReference>
<dbReference type="InterPro" id="IPR021858">
    <property type="entry name" value="Fun_TF"/>
</dbReference>
<keyword evidence="1" id="KW-0805">Transcription regulation</keyword>
<dbReference type="AlphaFoldDB" id="A0A2T5LVX2"/>
<protein>
    <recommendedName>
        <fullName evidence="5">Zn(2)-C6 fungal-type domain-containing protein</fullName>
    </recommendedName>
</protein>
<feature type="domain" description="Zn(2)-C6 fungal-type" evidence="5">
    <location>
        <begin position="10"/>
        <end position="38"/>
    </location>
</feature>
<dbReference type="SUPFAM" id="SSF57701">
    <property type="entry name" value="Zn2/Cys6 DNA-binding domain"/>
    <property type="match status" value="1"/>
</dbReference>
<evidence type="ECO:0000313" key="6">
    <source>
        <dbReference type="EMBL" id="PTU20428.1"/>
    </source>
</evidence>
<dbReference type="RefSeq" id="XP_040751820.1">
    <property type="nucleotide sequence ID" value="XM_040900853.1"/>
</dbReference>
<dbReference type="GO" id="GO:0003677">
    <property type="term" value="F:DNA binding"/>
    <property type="evidence" value="ECO:0007669"/>
    <property type="project" value="UniProtKB-KW"/>
</dbReference>
<dbReference type="SMART" id="SM00066">
    <property type="entry name" value="GAL4"/>
    <property type="match status" value="1"/>
</dbReference>
<dbReference type="InterPro" id="IPR053175">
    <property type="entry name" value="DHMBA_Reg_Transcription_Factor"/>
</dbReference>
<evidence type="ECO:0000313" key="7">
    <source>
        <dbReference type="Proteomes" id="UP000244073"/>
    </source>
</evidence>
<evidence type="ECO:0000256" key="3">
    <source>
        <dbReference type="ARBA" id="ARBA00023163"/>
    </source>
</evidence>
<dbReference type="InterPro" id="IPR036864">
    <property type="entry name" value="Zn2-C6_fun-type_DNA-bd_sf"/>
</dbReference>
<dbReference type="Proteomes" id="UP000244073">
    <property type="component" value="Unassembled WGS sequence"/>
</dbReference>
<dbReference type="GeneID" id="63817737"/>
<dbReference type="Pfam" id="PF11951">
    <property type="entry name" value="Fungal_trans_2"/>
    <property type="match status" value="1"/>
</dbReference>
<gene>
    <name evidence="6" type="ORF">P175DRAFT_0558608</name>
</gene>
<evidence type="ECO:0000256" key="4">
    <source>
        <dbReference type="ARBA" id="ARBA00023242"/>
    </source>
</evidence>
<proteinExistence type="predicted"/>
<dbReference type="PANTHER" id="PTHR38791">
    <property type="entry name" value="ZN(II)2CYS6 TRANSCRIPTION FACTOR (EUROFUNG)-RELATED-RELATED"/>
    <property type="match status" value="1"/>
</dbReference>
<dbReference type="PROSITE" id="PS50048">
    <property type="entry name" value="ZN2_CY6_FUNGAL_2"/>
    <property type="match status" value="1"/>
</dbReference>
<organism evidence="6 7">
    <name type="scientific">Aspergillus ochraceoroseus IBT 24754</name>
    <dbReference type="NCBI Taxonomy" id="1392256"/>
    <lineage>
        <taxon>Eukaryota</taxon>
        <taxon>Fungi</taxon>
        <taxon>Dikarya</taxon>
        <taxon>Ascomycota</taxon>
        <taxon>Pezizomycotina</taxon>
        <taxon>Eurotiomycetes</taxon>
        <taxon>Eurotiomycetidae</taxon>
        <taxon>Eurotiales</taxon>
        <taxon>Aspergillaceae</taxon>
        <taxon>Aspergillus</taxon>
        <taxon>Aspergillus subgen. Nidulantes</taxon>
    </lineage>
</organism>
<keyword evidence="2" id="KW-0238">DNA-binding</keyword>
<dbReference type="GO" id="GO:0000981">
    <property type="term" value="F:DNA-binding transcription factor activity, RNA polymerase II-specific"/>
    <property type="evidence" value="ECO:0007669"/>
    <property type="project" value="InterPro"/>
</dbReference>
<dbReference type="Pfam" id="PF00172">
    <property type="entry name" value="Zn_clus"/>
    <property type="match status" value="1"/>
</dbReference>
<dbReference type="EMBL" id="MSFN02000005">
    <property type="protein sequence ID" value="PTU20428.1"/>
    <property type="molecule type" value="Genomic_DNA"/>
</dbReference>